<comment type="caution">
    <text evidence="11">The sequence shown here is derived from an EMBL/GenBank/DDBJ whole genome shotgun (WGS) entry which is preliminary data.</text>
</comment>
<keyword evidence="9" id="KW-0325">Glycoprotein</keyword>
<evidence type="ECO:0000256" key="10">
    <source>
        <dbReference type="SAM" id="SignalP"/>
    </source>
</evidence>
<keyword evidence="10" id="KW-0732">Signal</keyword>
<dbReference type="Proteomes" id="UP001217089">
    <property type="component" value="Unassembled WGS sequence"/>
</dbReference>
<reference evidence="11 12" key="1">
    <citation type="submission" date="2022-12" db="EMBL/GenBank/DDBJ databases">
        <title>Chromosome-level genome of Tegillarca granosa.</title>
        <authorList>
            <person name="Kim J."/>
        </authorList>
    </citation>
    <scope>NUCLEOTIDE SEQUENCE [LARGE SCALE GENOMIC DNA]</scope>
    <source>
        <strain evidence="11">Teg-2019</strain>
        <tissue evidence="11">Adductor muscle</tissue>
    </source>
</reference>
<accession>A0ABQ9EX75</accession>
<feature type="chain" id="PRO_5046458207" evidence="10">
    <location>
        <begin position="19"/>
        <end position="357"/>
    </location>
</feature>
<evidence type="ECO:0000313" key="11">
    <source>
        <dbReference type="EMBL" id="KAJ8309773.1"/>
    </source>
</evidence>
<evidence type="ECO:0000256" key="6">
    <source>
        <dbReference type="ARBA" id="ARBA00022989"/>
    </source>
</evidence>
<keyword evidence="12" id="KW-1185">Reference proteome</keyword>
<keyword evidence="6" id="KW-1133">Transmembrane helix</keyword>
<dbReference type="EMBL" id="JARBDR010000640">
    <property type="protein sequence ID" value="KAJ8309773.1"/>
    <property type="molecule type" value="Genomic_DNA"/>
</dbReference>
<dbReference type="PANTHER" id="PTHR14647:SF87">
    <property type="entry name" value="PUTATIVE-RELATED"/>
    <property type="match status" value="1"/>
</dbReference>
<dbReference type="Gene3D" id="3.40.50.300">
    <property type="entry name" value="P-loop containing nucleotide triphosphate hydrolases"/>
    <property type="match status" value="1"/>
</dbReference>
<gene>
    <name evidence="11" type="ORF">KUTeg_011638</name>
</gene>
<comment type="similarity">
    <text evidence="2">Belongs to the galactose-3-O-sulfotransferase family.</text>
</comment>
<evidence type="ECO:0000256" key="1">
    <source>
        <dbReference type="ARBA" id="ARBA00004323"/>
    </source>
</evidence>
<sequence>MATIKLVFVLFLGKSISGINRGVDISDCVIWRFKVGDIETAQKDDIGTKQNNISGPEVRHVAFFKVHKAASSTAMNIFLRFGYKRNLIFVLPSSDSNSVWQEPYLLKLPLHNPVYNLLKYSELYEPENPVESWTNNRQSVDFGFPSDLFKNSDPSKIHTYLQQLNSDFRLVMIAEYFDESVILLRRYVNWTMKDILYISKNIQRYNRRPFKSEYELRYLHRLRAPLDYALYDFFIKVFWQKVSQEGGNFHEEVVYFRKLRLAVENFCRQNTREPKITFTATESRWHELFTIQNEDCNLLLTPEVTFTEIIRYKQYPEIRTKLWPKPKNIRRYRKGRGEALGQQWINQNDKIFRQKIK</sequence>
<dbReference type="InterPro" id="IPR027417">
    <property type="entry name" value="P-loop_NTPase"/>
</dbReference>
<evidence type="ECO:0000256" key="9">
    <source>
        <dbReference type="ARBA" id="ARBA00023180"/>
    </source>
</evidence>
<feature type="signal peptide" evidence="10">
    <location>
        <begin position="1"/>
        <end position="18"/>
    </location>
</feature>
<evidence type="ECO:0000313" key="12">
    <source>
        <dbReference type="Proteomes" id="UP001217089"/>
    </source>
</evidence>
<dbReference type="InterPro" id="IPR009729">
    <property type="entry name" value="Gal-3-0_sulfotransfrase"/>
</dbReference>
<dbReference type="Pfam" id="PF06990">
    <property type="entry name" value="Gal-3-0_sulfotr"/>
    <property type="match status" value="2"/>
</dbReference>
<name>A0ABQ9EX75_TEGGR</name>
<keyword evidence="3" id="KW-0808">Transferase</keyword>
<evidence type="ECO:0000256" key="5">
    <source>
        <dbReference type="ARBA" id="ARBA00022968"/>
    </source>
</evidence>
<dbReference type="PANTHER" id="PTHR14647">
    <property type="entry name" value="GALACTOSE-3-O-SULFOTRANSFERASE"/>
    <property type="match status" value="1"/>
</dbReference>
<evidence type="ECO:0000256" key="7">
    <source>
        <dbReference type="ARBA" id="ARBA00023034"/>
    </source>
</evidence>
<comment type="subcellular location">
    <subcellularLocation>
        <location evidence="1">Golgi apparatus membrane</location>
        <topology evidence="1">Single-pass type II membrane protein</topology>
    </subcellularLocation>
</comment>
<evidence type="ECO:0000256" key="8">
    <source>
        <dbReference type="ARBA" id="ARBA00023136"/>
    </source>
</evidence>
<proteinExistence type="inferred from homology"/>
<evidence type="ECO:0000256" key="2">
    <source>
        <dbReference type="ARBA" id="ARBA00008124"/>
    </source>
</evidence>
<keyword evidence="7" id="KW-0333">Golgi apparatus</keyword>
<protein>
    <submittedName>
        <fullName evidence="11">Uncharacterized protein</fullName>
    </submittedName>
</protein>
<evidence type="ECO:0000256" key="4">
    <source>
        <dbReference type="ARBA" id="ARBA00022692"/>
    </source>
</evidence>
<evidence type="ECO:0000256" key="3">
    <source>
        <dbReference type="ARBA" id="ARBA00022679"/>
    </source>
</evidence>
<keyword evidence="4" id="KW-0812">Transmembrane</keyword>
<organism evidence="11 12">
    <name type="scientific">Tegillarca granosa</name>
    <name type="common">Malaysian cockle</name>
    <name type="synonym">Anadara granosa</name>
    <dbReference type="NCBI Taxonomy" id="220873"/>
    <lineage>
        <taxon>Eukaryota</taxon>
        <taxon>Metazoa</taxon>
        <taxon>Spiralia</taxon>
        <taxon>Lophotrochozoa</taxon>
        <taxon>Mollusca</taxon>
        <taxon>Bivalvia</taxon>
        <taxon>Autobranchia</taxon>
        <taxon>Pteriomorphia</taxon>
        <taxon>Arcoida</taxon>
        <taxon>Arcoidea</taxon>
        <taxon>Arcidae</taxon>
        <taxon>Tegillarca</taxon>
    </lineage>
</organism>
<keyword evidence="5" id="KW-0735">Signal-anchor</keyword>
<keyword evidence="8" id="KW-0472">Membrane</keyword>